<evidence type="ECO:0000313" key="2">
    <source>
        <dbReference type="EMBL" id="UPQ75267.1"/>
    </source>
</evidence>
<dbReference type="InterPro" id="IPR010359">
    <property type="entry name" value="IrrE_HExxH"/>
</dbReference>
<feature type="domain" description="IrrE N-terminal-like" evidence="1">
    <location>
        <begin position="50"/>
        <end position="123"/>
    </location>
</feature>
<dbReference type="PANTHER" id="PTHR43236">
    <property type="entry name" value="ANTITOXIN HIGA1"/>
    <property type="match status" value="1"/>
</dbReference>
<dbReference type="Pfam" id="PF06114">
    <property type="entry name" value="Peptidase_M78"/>
    <property type="match status" value="1"/>
</dbReference>
<sequence length="283" mass="32261">MVSRNLYTSAIRKASETRIRLGASLNEPLNIYDVCSTMEIDVRFVDINMEGLYVNNGNSPQILISSQRPYPRRVFTCGHELGHHLFNHGLKIDILSESDENSLYKSSDEILVDTFSASLLMPIGGIQSEFVKRNLSFNTATPIDFYLVSSIFGVGYQTLVTHCKINRLITELKSVELLKHTPSKIFKSYFGDVQKKSYFKIVDGKTSTKPVDLEISNYLILPPEFTVDNDFLEKKKETQEGYVYVATRTGISSAYSDINEKSFFIRIQPQNYNGFAEYRHLDN</sequence>
<keyword evidence="3" id="KW-1185">Reference proteome</keyword>
<reference evidence="2" key="1">
    <citation type="submission" date="2022-04" db="EMBL/GenBank/DDBJ databases">
        <title>Evolutionary, genomic, and biogeographic characterization of Chryseobacterium nepalense represented by a plastic-degrading bacterium AC3.</title>
        <authorList>
            <person name="Yin Z."/>
            <person name="Liu X."/>
            <person name="Wang D."/>
            <person name="Xie Z."/>
        </authorList>
    </citation>
    <scope>NUCLEOTIDE SEQUENCE</scope>
    <source>
        <strain evidence="2">AC3</strain>
    </source>
</reference>
<name>A0ABY4K3M5_9FLAO</name>
<dbReference type="EMBL" id="CP096203">
    <property type="protein sequence ID" value="UPQ75267.1"/>
    <property type="molecule type" value="Genomic_DNA"/>
</dbReference>
<accession>A0ABY4K3M5</accession>
<dbReference type="Gene3D" id="1.10.10.2910">
    <property type="match status" value="1"/>
</dbReference>
<proteinExistence type="predicted"/>
<dbReference type="InterPro" id="IPR052345">
    <property type="entry name" value="Rad_response_metalloprotease"/>
</dbReference>
<dbReference type="PANTHER" id="PTHR43236:SF1">
    <property type="entry name" value="BLL7220 PROTEIN"/>
    <property type="match status" value="1"/>
</dbReference>
<evidence type="ECO:0000259" key="1">
    <source>
        <dbReference type="Pfam" id="PF06114"/>
    </source>
</evidence>
<organism evidence="2 3">
    <name type="scientific">Chryseobacterium nepalense</name>
    <dbReference type="NCBI Taxonomy" id="1854498"/>
    <lineage>
        <taxon>Bacteria</taxon>
        <taxon>Pseudomonadati</taxon>
        <taxon>Bacteroidota</taxon>
        <taxon>Flavobacteriia</taxon>
        <taxon>Flavobacteriales</taxon>
        <taxon>Weeksellaceae</taxon>
        <taxon>Chryseobacterium group</taxon>
        <taxon>Chryseobacterium</taxon>
    </lineage>
</organism>
<protein>
    <submittedName>
        <fullName evidence="2">ImmA/IrrE family metallo-endopeptidase</fullName>
    </submittedName>
</protein>
<evidence type="ECO:0000313" key="3">
    <source>
        <dbReference type="Proteomes" id="UP000830552"/>
    </source>
</evidence>
<gene>
    <name evidence="2" type="ORF">M0D58_14600</name>
</gene>
<dbReference type="Proteomes" id="UP000830552">
    <property type="component" value="Chromosome"/>
</dbReference>
<dbReference type="RefSeq" id="WP_248390973.1">
    <property type="nucleotide sequence ID" value="NZ_CP096203.1"/>
</dbReference>